<accession>A0ABP5MNL3</accession>
<keyword evidence="1" id="KW-0472">Membrane</keyword>
<evidence type="ECO:0000313" key="2">
    <source>
        <dbReference type="EMBL" id="GAA2174371.1"/>
    </source>
</evidence>
<sequence>MTATTPTADAPEARRATFRESPHRVTFGGVVRAEWIKLTSVRSVGWAIAIAVVITAGFGALAAFATFATAPEGAIEQGLLSDIPVAALGTAGILVSQLVFAIVGVIVITGEYGSGQIRSTLTAVPTRLPVLGAKALVVGIVTFVASAISLAVGIGSTIAIAAGYGIPVDDMGLDVSVLYTVLGGAVYLALLTVFALAVGTLVRSGAGAIAIALGVLLVLPTVVGLVPFEWVQEASPYLLPNSGLVISMPNAEMDGDFWRALVVTIAWPAVALAGAAAALVRRDA</sequence>
<feature type="transmembrane region" description="Helical" evidence="1">
    <location>
        <begin position="44"/>
        <end position="65"/>
    </location>
</feature>
<name>A0ABP5MNL3_9MICO</name>
<keyword evidence="1" id="KW-0812">Transmembrane</keyword>
<evidence type="ECO:0000313" key="3">
    <source>
        <dbReference type="Proteomes" id="UP001501599"/>
    </source>
</evidence>
<keyword evidence="1" id="KW-1133">Transmembrane helix</keyword>
<proteinExistence type="predicted"/>
<feature type="transmembrane region" description="Helical" evidence="1">
    <location>
        <begin position="209"/>
        <end position="228"/>
    </location>
</feature>
<feature type="transmembrane region" description="Helical" evidence="1">
    <location>
        <begin position="178"/>
        <end position="202"/>
    </location>
</feature>
<protein>
    <recommendedName>
        <fullName evidence="4">ABC transporter permease</fullName>
    </recommendedName>
</protein>
<evidence type="ECO:0000256" key="1">
    <source>
        <dbReference type="SAM" id="Phobius"/>
    </source>
</evidence>
<dbReference type="Pfam" id="PF12730">
    <property type="entry name" value="ABC2_membrane_4"/>
    <property type="match status" value="1"/>
</dbReference>
<reference evidence="3" key="1">
    <citation type="journal article" date="2019" name="Int. J. Syst. Evol. Microbiol.">
        <title>The Global Catalogue of Microorganisms (GCM) 10K type strain sequencing project: providing services to taxonomists for standard genome sequencing and annotation.</title>
        <authorList>
            <consortium name="The Broad Institute Genomics Platform"/>
            <consortium name="The Broad Institute Genome Sequencing Center for Infectious Disease"/>
            <person name="Wu L."/>
            <person name="Ma J."/>
        </authorList>
    </citation>
    <scope>NUCLEOTIDE SEQUENCE [LARGE SCALE GENOMIC DNA]</scope>
    <source>
        <strain evidence="3">JCM 16026</strain>
    </source>
</reference>
<feature type="transmembrane region" description="Helical" evidence="1">
    <location>
        <begin position="257"/>
        <end position="280"/>
    </location>
</feature>
<feature type="transmembrane region" description="Helical" evidence="1">
    <location>
        <begin position="135"/>
        <end position="166"/>
    </location>
</feature>
<organism evidence="2 3">
    <name type="scientific">Agrococcus versicolor</name>
    <dbReference type="NCBI Taxonomy" id="501482"/>
    <lineage>
        <taxon>Bacteria</taxon>
        <taxon>Bacillati</taxon>
        <taxon>Actinomycetota</taxon>
        <taxon>Actinomycetes</taxon>
        <taxon>Micrococcales</taxon>
        <taxon>Microbacteriaceae</taxon>
        <taxon>Agrococcus</taxon>
    </lineage>
</organism>
<gene>
    <name evidence="2" type="ORF">GCM10009846_20060</name>
</gene>
<dbReference type="RefSeq" id="WP_344343174.1">
    <property type="nucleotide sequence ID" value="NZ_BAAAQT010000006.1"/>
</dbReference>
<dbReference type="EMBL" id="BAAAQT010000006">
    <property type="protein sequence ID" value="GAA2174371.1"/>
    <property type="molecule type" value="Genomic_DNA"/>
</dbReference>
<comment type="caution">
    <text evidence="2">The sequence shown here is derived from an EMBL/GenBank/DDBJ whole genome shotgun (WGS) entry which is preliminary data.</text>
</comment>
<keyword evidence="3" id="KW-1185">Reference proteome</keyword>
<dbReference type="Proteomes" id="UP001501599">
    <property type="component" value="Unassembled WGS sequence"/>
</dbReference>
<evidence type="ECO:0008006" key="4">
    <source>
        <dbReference type="Google" id="ProtNLM"/>
    </source>
</evidence>
<feature type="transmembrane region" description="Helical" evidence="1">
    <location>
        <begin position="85"/>
        <end position="108"/>
    </location>
</feature>